<dbReference type="AlphaFoldDB" id="A0AA42TRB3"/>
<keyword evidence="1" id="KW-1133">Transmembrane helix</keyword>
<keyword evidence="1" id="KW-0812">Transmembrane</keyword>
<gene>
    <name evidence="2" type="ORF">N5D63_03665</name>
</gene>
<proteinExistence type="predicted"/>
<sequence length="62" mass="6947">MPKSSKTQKPQLPSWTIEHAGNAPMSRREKVAVVLFFFVMLMALSFLIASITGYVEMRGVFA</sequence>
<evidence type="ECO:0000313" key="2">
    <source>
        <dbReference type="EMBL" id="MDH1333241.1"/>
    </source>
</evidence>
<dbReference type="Proteomes" id="UP001161065">
    <property type="component" value="Unassembled WGS sequence"/>
</dbReference>
<evidence type="ECO:0000256" key="1">
    <source>
        <dbReference type="SAM" id="Phobius"/>
    </source>
</evidence>
<dbReference type="EMBL" id="JAOCEK010000002">
    <property type="protein sequence ID" value="MDH1333241.1"/>
    <property type="molecule type" value="Genomic_DNA"/>
</dbReference>
<dbReference type="RefSeq" id="WP_280006951.1">
    <property type="nucleotide sequence ID" value="NZ_JAOCEK010000002.1"/>
</dbReference>
<accession>A0AA42TRB3</accession>
<keyword evidence="1" id="KW-0472">Membrane</keyword>
<protein>
    <submittedName>
        <fullName evidence="2">Uncharacterized protein</fullName>
    </submittedName>
</protein>
<name>A0AA42TRB3_9BURK</name>
<organism evidence="2 3">
    <name type="scientific">Comamonas thiooxydans</name>
    <dbReference type="NCBI Taxonomy" id="363952"/>
    <lineage>
        <taxon>Bacteria</taxon>
        <taxon>Pseudomonadati</taxon>
        <taxon>Pseudomonadota</taxon>
        <taxon>Betaproteobacteria</taxon>
        <taxon>Burkholderiales</taxon>
        <taxon>Comamonadaceae</taxon>
        <taxon>Comamonas</taxon>
    </lineage>
</organism>
<reference evidence="2" key="1">
    <citation type="submission" date="2022-09" db="EMBL/GenBank/DDBJ databases">
        <title>Intensive care unit water sources are persistently colonized with multi-drug resistant bacteria and are the site of extensive horizontal gene transfer of antibiotic resistance genes.</title>
        <authorList>
            <person name="Diorio-Toth L."/>
        </authorList>
    </citation>
    <scope>NUCLEOTIDE SEQUENCE</scope>
    <source>
        <strain evidence="2">GD03832</strain>
    </source>
</reference>
<evidence type="ECO:0000313" key="3">
    <source>
        <dbReference type="Proteomes" id="UP001161065"/>
    </source>
</evidence>
<feature type="transmembrane region" description="Helical" evidence="1">
    <location>
        <begin position="31"/>
        <end position="55"/>
    </location>
</feature>
<comment type="caution">
    <text evidence="2">The sequence shown here is derived from an EMBL/GenBank/DDBJ whole genome shotgun (WGS) entry which is preliminary data.</text>
</comment>